<gene>
    <name evidence="10" type="ORF">BE221DRAFT_194369</name>
</gene>
<evidence type="ECO:0000313" key="10">
    <source>
        <dbReference type="EMBL" id="OUS43506.1"/>
    </source>
</evidence>
<dbReference type="Gene3D" id="3.90.70.10">
    <property type="entry name" value="Cysteine proteinases"/>
    <property type="match status" value="1"/>
</dbReference>
<dbReference type="CDD" id="cd02661">
    <property type="entry name" value="Peptidase_C19E"/>
    <property type="match status" value="1"/>
</dbReference>
<evidence type="ECO:0000256" key="2">
    <source>
        <dbReference type="ARBA" id="ARBA00009085"/>
    </source>
</evidence>
<dbReference type="InterPro" id="IPR038765">
    <property type="entry name" value="Papain-like_cys_pep_sf"/>
</dbReference>
<reference evidence="10" key="1">
    <citation type="submission" date="2017-04" db="EMBL/GenBank/DDBJ databases">
        <title>Population genomics of picophytoplankton unveils novel chromosome hypervariability.</title>
        <authorList>
            <consortium name="DOE Joint Genome Institute"/>
            <person name="Blanc-Mathieu R."/>
            <person name="Krasovec M."/>
            <person name="Hebrard M."/>
            <person name="Yau S."/>
            <person name="Desgranges E."/>
            <person name="Martin J."/>
            <person name="Schackwitz W."/>
            <person name="Kuo A."/>
            <person name="Salin G."/>
            <person name="Donnadieu C."/>
            <person name="Desdevises Y."/>
            <person name="Sanchez-Ferandin S."/>
            <person name="Moreau H."/>
            <person name="Rivals E."/>
            <person name="Grigoriev I.V."/>
            <person name="Grimsley N."/>
            <person name="Eyre-Walker A."/>
            <person name="Piganeau G."/>
        </authorList>
    </citation>
    <scope>NUCLEOTIDE SEQUENCE [LARGE SCALE GENOMIC DNA]</scope>
    <source>
        <strain evidence="10">RCC 1115</strain>
    </source>
</reference>
<keyword evidence="3 7" id="KW-0645">Protease</keyword>
<dbReference type="Pfam" id="PF00443">
    <property type="entry name" value="UCH"/>
    <property type="match status" value="1"/>
</dbReference>
<evidence type="ECO:0000259" key="9">
    <source>
        <dbReference type="PROSITE" id="PS50235"/>
    </source>
</evidence>
<dbReference type="GO" id="GO:0005829">
    <property type="term" value="C:cytosol"/>
    <property type="evidence" value="ECO:0007669"/>
    <property type="project" value="TreeGrafter"/>
</dbReference>
<dbReference type="InterPro" id="IPR001394">
    <property type="entry name" value="Peptidase_C19_UCH"/>
</dbReference>
<evidence type="ECO:0000256" key="4">
    <source>
        <dbReference type="ARBA" id="ARBA00022786"/>
    </source>
</evidence>
<comment type="similarity">
    <text evidence="2 7">Belongs to the peptidase C19 family.</text>
</comment>
<evidence type="ECO:0000256" key="3">
    <source>
        <dbReference type="ARBA" id="ARBA00022670"/>
    </source>
</evidence>
<name>A0A1Y5I1X1_OSTTA</name>
<feature type="region of interest" description="Disordered" evidence="8">
    <location>
        <begin position="487"/>
        <end position="530"/>
    </location>
</feature>
<protein>
    <recommendedName>
        <fullName evidence="7">Ubiquitin carboxyl-terminal hydrolase</fullName>
        <ecNumber evidence="7">3.4.19.12</ecNumber>
    </recommendedName>
</protein>
<feature type="compositionally biased region" description="Low complexity" evidence="8">
    <location>
        <begin position="519"/>
        <end position="530"/>
    </location>
</feature>
<dbReference type="PROSITE" id="PS00972">
    <property type="entry name" value="USP_1"/>
    <property type="match status" value="1"/>
</dbReference>
<dbReference type="InterPro" id="IPR050164">
    <property type="entry name" value="Peptidase_C19"/>
</dbReference>
<feature type="region of interest" description="Disordered" evidence="8">
    <location>
        <begin position="599"/>
        <end position="688"/>
    </location>
</feature>
<dbReference type="EMBL" id="KZ155831">
    <property type="protein sequence ID" value="OUS43506.1"/>
    <property type="molecule type" value="Genomic_DNA"/>
</dbReference>
<proteinExistence type="inferred from homology"/>
<feature type="region of interest" description="Disordered" evidence="8">
    <location>
        <begin position="77"/>
        <end position="101"/>
    </location>
</feature>
<comment type="catalytic activity">
    <reaction evidence="1 7">
        <text>Thiol-dependent hydrolysis of ester, thioester, amide, peptide and isopeptide bonds formed by the C-terminal Gly of ubiquitin (a 76-residue protein attached to proteins as an intracellular targeting signal).</text>
        <dbReference type="EC" id="3.4.19.12"/>
    </reaction>
</comment>
<keyword evidence="5 7" id="KW-0378">Hydrolase</keyword>
<evidence type="ECO:0000256" key="7">
    <source>
        <dbReference type="RuleBase" id="RU366025"/>
    </source>
</evidence>
<accession>A0A1Y5I1X1</accession>
<dbReference type="EC" id="3.4.19.12" evidence="7"/>
<evidence type="ECO:0000256" key="1">
    <source>
        <dbReference type="ARBA" id="ARBA00000707"/>
    </source>
</evidence>
<dbReference type="AlphaFoldDB" id="A0A1Y5I1X1"/>
<keyword evidence="6 7" id="KW-0788">Thiol protease</keyword>
<sequence>MARGGRTARAAAESDTAGRFARGRALETTSAVRLGEDVAVDRVVRFVRARRPDRPLIDADSLRDVVVLNGGALVEETTTSNKGTDAEDEMPRGMSTRGMDRGDDLYATRDVRMSWFGARRAGAGLANLGNTCFLNSVLQCLTHTPALAHFALSGEHKKYKTSGSFNAMYEIGEHVARALNSSGRTIAPTAVVKNMRALSKTFRKGRQEDAHELARCLLDAMHKKCVELVKPKISPNSARGETSFVWKVFGGKLRSRVNCKTCGRNSETFDPFLDLSLEVGRAKSVLGAFKLFTHTEILDGDNKYKCEGKNPGQSKPHFTKASKQFTVDQAPNVLAVQLKRFAYVPFGRGKLSHFVEYPLVLDVTPYLSDEDRNSKNRAVYDLYGVLVHAGSSSNSGHYYCFVKTATGTWCEMDDESVSSVSEKTVLKQQAYLLFYARRNAPGTFEQMKKLCQNVPDAARALNSLETKSAAAELKTQPAEKRKQETVENVRAKKETVSKENVSTPSLGKRKLGDLNGRASPVRSSVGRSIVRSKSPSVRSAFDSAKRALLLRRLRRLSHDVGVTLEDIPAVIASDAPVRTRNAMKEDDGEGLRDWLAKTSTSAKWDEEDGDAQQTKKKKKTPPHEPQTKMSASGTRARRAYDQFDEEYDRGKTPKHRRRKEKAASAPPLPKPGAHRARQRNPFQKRGAV</sequence>
<evidence type="ECO:0000256" key="5">
    <source>
        <dbReference type="ARBA" id="ARBA00022801"/>
    </source>
</evidence>
<dbReference type="GO" id="GO:0005634">
    <property type="term" value="C:nucleus"/>
    <property type="evidence" value="ECO:0007669"/>
    <property type="project" value="TreeGrafter"/>
</dbReference>
<keyword evidence="4 7" id="KW-0833">Ubl conjugation pathway</keyword>
<evidence type="ECO:0000256" key="8">
    <source>
        <dbReference type="SAM" id="MobiDB-lite"/>
    </source>
</evidence>
<dbReference type="GO" id="GO:0006508">
    <property type="term" value="P:proteolysis"/>
    <property type="evidence" value="ECO:0007669"/>
    <property type="project" value="UniProtKB-KW"/>
</dbReference>
<dbReference type="eggNOG" id="KOG1865">
    <property type="taxonomic scope" value="Eukaryota"/>
</dbReference>
<dbReference type="InterPro" id="IPR028889">
    <property type="entry name" value="USP"/>
</dbReference>
<feature type="compositionally biased region" description="Basic and acidic residues" evidence="8">
    <location>
        <begin position="487"/>
        <end position="497"/>
    </location>
</feature>
<dbReference type="PANTHER" id="PTHR24006">
    <property type="entry name" value="UBIQUITIN CARBOXYL-TERMINAL HYDROLASE"/>
    <property type="match status" value="1"/>
</dbReference>
<dbReference type="PANTHER" id="PTHR24006:SF758">
    <property type="entry name" value="UBIQUITIN CARBOXYL-TERMINAL HYDROLASE 36"/>
    <property type="match status" value="1"/>
</dbReference>
<feature type="domain" description="USP" evidence="9">
    <location>
        <begin position="123"/>
        <end position="438"/>
    </location>
</feature>
<dbReference type="GO" id="GO:0004843">
    <property type="term" value="F:cysteine-type deubiquitinase activity"/>
    <property type="evidence" value="ECO:0007669"/>
    <property type="project" value="UniProtKB-UniRule"/>
</dbReference>
<dbReference type="FunFam" id="3.90.70.10:FF:000119">
    <property type="entry name" value="Ubiquitin specific peptidase 36"/>
    <property type="match status" value="1"/>
</dbReference>
<dbReference type="Proteomes" id="UP000195557">
    <property type="component" value="Unassembled WGS sequence"/>
</dbReference>
<dbReference type="SUPFAM" id="SSF54001">
    <property type="entry name" value="Cysteine proteinases"/>
    <property type="match status" value="1"/>
</dbReference>
<dbReference type="InterPro" id="IPR018200">
    <property type="entry name" value="USP_CS"/>
</dbReference>
<dbReference type="GO" id="GO:0016579">
    <property type="term" value="P:protein deubiquitination"/>
    <property type="evidence" value="ECO:0007669"/>
    <property type="project" value="InterPro"/>
</dbReference>
<comment type="function">
    <text evidence="7">Recognizes and hydrolyzes the peptide bond at the C-terminal Gly of ubiquitin. Involved in the processing of poly-ubiquitin precursors as well as that of ubiquitinated proteins.</text>
</comment>
<organism evidence="10">
    <name type="scientific">Ostreococcus tauri</name>
    <name type="common">Marine green alga</name>
    <dbReference type="NCBI Taxonomy" id="70448"/>
    <lineage>
        <taxon>Eukaryota</taxon>
        <taxon>Viridiplantae</taxon>
        <taxon>Chlorophyta</taxon>
        <taxon>Mamiellophyceae</taxon>
        <taxon>Mamiellales</taxon>
        <taxon>Bathycoccaceae</taxon>
        <taxon>Ostreococcus</taxon>
    </lineage>
</organism>
<evidence type="ECO:0000256" key="6">
    <source>
        <dbReference type="ARBA" id="ARBA00022807"/>
    </source>
</evidence>
<dbReference type="PROSITE" id="PS00973">
    <property type="entry name" value="USP_2"/>
    <property type="match status" value="1"/>
</dbReference>
<dbReference type="PROSITE" id="PS50235">
    <property type="entry name" value="USP_3"/>
    <property type="match status" value="1"/>
</dbReference>